<organism evidence="2 3">
    <name type="scientific">Endocarpon pusillum (strain Z07020 / HMAS-L-300199)</name>
    <name type="common">Lichen-forming fungus</name>
    <dbReference type="NCBI Taxonomy" id="1263415"/>
    <lineage>
        <taxon>Eukaryota</taxon>
        <taxon>Fungi</taxon>
        <taxon>Dikarya</taxon>
        <taxon>Ascomycota</taxon>
        <taxon>Pezizomycotina</taxon>
        <taxon>Eurotiomycetes</taxon>
        <taxon>Chaetothyriomycetidae</taxon>
        <taxon>Verrucariales</taxon>
        <taxon>Verrucariaceae</taxon>
        <taxon>Endocarpon</taxon>
    </lineage>
</organism>
<dbReference type="AlphaFoldDB" id="U1G8R9"/>
<gene>
    <name evidence="2" type="ORF">EPUS_08517</name>
</gene>
<proteinExistence type="predicted"/>
<dbReference type="EMBL" id="KE721542">
    <property type="protein sequence ID" value="ERF68081.1"/>
    <property type="molecule type" value="Genomic_DNA"/>
</dbReference>
<dbReference type="eggNOG" id="ENOG502SD5D">
    <property type="taxonomic scope" value="Eukaryota"/>
</dbReference>
<evidence type="ECO:0008006" key="4">
    <source>
        <dbReference type="Google" id="ProtNLM"/>
    </source>
</evidence>
<evidence type="ECO:0000313" key="2">
    <source>
        <dbReference type="EMBL" id="ERF68081.1"/>
    </source>
</evidence>
<dbReference type="HOGENOM" id="CLU_109896_1_0_1"/>
<feature type="compositionally biased region" description="Acidic residues" evidence="1">
    <location>
        <begin position="171"/>
        <end position="180"/>
    </location>
</feature>
<dbReference type="OrthoDB" id="2122308at2759"/>
<dbReference type="RefSeq" id="XP_007806292.1">
    <property type="nucleotide sequence ID" value="XM_007808101.1"/>
</dbReference>
<dbReference type="OMA" id="FRPLRTH"/>
<name>U1G8R9_ENDPU</name>
<feature type="region of interest" description="Disordered" evidence="1">
    <location>
        <begin position="73"/>
        <end position="180"/>
    </location>
</feature>
<accession>U1G8R9</accession>
<evidence type="ECO:0000313" key="3">
    <source>
        <dbReference type="Proteomes" id="UP000019373"/>
    </source>
</evidence>
<dbReference type="Proteomes" id="UP000019373">
    <property type="component" value="Unassembled WGS sequence"/>
</dbReference>
<reference evidence="3" key="1">
    <citation type="journal article" date="2014" name="BMC Genomics">
        <title>Genome characteristics reveal the impact of lichenization on lichen-forming fungus Endocarpon pusillum Hedwig (Verrucariales, Ascomycota).</title>
        <authorList>
            <person name="Wang Y.-Y."/>
            <person name="Liu B."/>
            <person name="Zhang X.-Y."/>
            <person name="Zhou Q.-M."/>
            <person name="Zhang T."/>
            <person name="Li H."/>
            <person name="Yu Y.-F."/>
            <person name="Zhang X.-L."/>
            <person name="Hao X.-Y."/>
            <person name="Wang M."/>
            <person name="Wang L."/>
            <person name="Wei J.-C."/>
        </authorList>
    </citation>
    <scope>NUCLEOTIDE SEQUENCE [LARGE SCALE GENOMIC DNA]</scope>
    <source>
        <strain evidence="3">Z07020 / HMAS-L-300199</strain>
    </source>
</reference>
<protein>
    <recommendedName>
        <fullName evidence="4">Hyaluronan/mRNA-binding protein domain-containing protein</fullName>
    </recommendedName>
</protein>
<keyword evidence="3" id="KW-1185">Reference proteome</keyword>
<dbReference type="GeneID" id="19243366"/>
<sequence>MFSQQTAAHLDLQARRLNYNDTFNPQPLCSFASKPKSTLIKVTRTEKRNDRNHTGLADGTATAEDHLPRYFAKSGHPDADPTAIKKQGGGKGNWGKPGAEMDDYGYKFANSRRRSNSSTQALGDFKTKFEAVDQDPVFEEEVHGPTRTNTEDSNTLEKEESTDTSTVAGSVEEEEGAKKI</sequence>
<evidence type="ECO:0000256" key="1">
    <source>
        <dbReference type="SAM" id="MobiDB-lite"/>
    </source>
</evidence>